<reference evidence="3" key="2">
    <citation type="submission" date="2021-01" db="UniProtKB">
        <authorList>
            <consortium name="EnsemblMetazoa"/>
        </authorList>
    </citation>
    <scope>IDENTIFICATION</scope>
</reference>
<dbReference type="CDD" id="cd00077">
    <property type="entry name" value="HDc"/>
    <property type="match status" value="1"/>
</dbReference>
<dbReference type="Proteomes" id="UP000007110">
    <property type="component" value="Unassembled WGS sequence"/>
</dbReference>
<reference evidence="4" key="1">
    <citation type="submission" date="2015-02" db="EMBL/GenBank/DDBJ databases">
        <title>Genome sequencing for Strongylocentrotus purpuratus.</title>
        <authorList>
            <person name="Murali S."/>
            <person name="Liu Y."/>
            <person name="Vee V."/>
            <person name="English A."/>
            <person name="Wang M."/>
            <person name="Skinner E."/>
            <person name="Han Y."/>
            <person name="Muzny D.M."/>
            <person name="Worley K.C."/>
            <person name="Gibbs R.A."/>
        </authorList>
    </citation>
    <scope>NUCLEOTIDE SEQUENCE</scope>
</reference>
<proteinExistence type="inferred from homology"/>
<dbReference type="FunFam" id="1.10.3210.10:FF:000030">
    <property type="entry name" value="Deoxynucleoside triphosphate triphosphohydrolase SAMHD1 homolog"/>
    <property type="match status" value="1"/>
</dbReference>
<evidence type="ECO:0000313" key="4">
    <source>
        <dbReference type="Proteomes" id="UP000007110"/>
    </source>
</evidence>
<dbReference type="GO" id="GO:0006203">
    <property type="term" value="P:dGTP catabolic process"/>
    <property type="evidence" value="ECO:0000318"/>
    <property type="project" value="GO_Central"/>
</dbReference>
<accession>A0A7M7NJ48</accession>
<dbReference type="OMA" id="MIFTETI"/>
<dbReference type="InterPro" id="IPR003607">
    <property type="entry name" value="HD/PDEase_dom"/>
</dbReference>
<keyword evidence="4" id="KW-1185">Reference proteome</keyword>
<comment type="similarity">
    <text evidence="1">Belongs to the SAMHD1 family.</text>
</comment>
<feature type="domain" description="HD" evidence="2">
    <location>
        <begin position="37"/>
        <end position="177"/>
    </location>
</feature>
<organism evidence="3 4">
    <name type="scientific">Strongylocentrotus purpuratus</name>
    <name type="common">Purple sea urchin</name>
    <dbReference type="NCBI Taxonomy" id="7668"/>
    <lineage>
        <taxon>Eukaryota</taxon>
        <taxon>Metazoa</taxon>
        <taxon>Echinodermata</taxon>
        <taxon>Eleutherozoa</taxon>
        <taxon>Echinozoa</taxon>
        <taxon>Echinoidea</taxon>
        <taxon>Euechinoidea</taxon>
        <taxon>Echinacea</taxon>
        <taxon>Camarodonta</taxon>
        <taxon>Echinidea</taxon>
        <taxon>Strongylocentrotidae</taxon>
        <taxon>Strongylocentrotus</taxon>
    </lineage>
</organism>
<dbReference type="Gene3D" id="3.30.70.2760">
    <property type="match status" value="1"/>
</dbReference>
<dbReference type="PROSITE" id="PS51831">
    <property type="entry name" value="HD"/>
    <property type="match status" value="1"/>
</dbReference>
<name>A0A7M7NJ48_STRPU</name>
<evidence type="ECO:0000313" key="3">
    <source>
        <dbReference type="EnsemblMetazoa" id="XP_030837214"/>
    </source>
</evidence>
<dbReference type="GeneID" id="592977"/>
<dbReference type="SMART" id="SM00471">
    <property type="entry name" value="HDc"/>
    <property type="match status" value="1"/>
</dbReference>
<dbReference type="GO" id="GO:0005634">
    <property type="term" value="C:nucleus"/>
    <property type="evidence" value="ECO:0000318"/>
    <property type="project" value="GO_Central"/>
</dbReference>
<dbReference type="Gene3D" id="1.10.533.10">
    <property type="entry name" value="Death Domain, Fas"/>
    <property type="match status" value="1"/>
</dbReference>
<dbReference type="EnsemblMetazoa" id="XM_030981354">
    <property type="protein sequence ID" value="XP_030837214"/>
    <property type="gene ID" value="LOC592977"/>
</dbReference>
<dbReference type="RefSeq" id="XP_030837214.1">
    <property type="nucleotide sequence ID" value="XM_030981354.1"/>
</dbReference>
<evidence type="ECO:0000256" key="1">
    <source>
        <dbReference type="ARBA" id="ARBA00005776"/>
    </source>
</evidence>
<dbReference type="SUPFAM" id="SSF109604">
    <property type="entry name" value="HD-domain/PDEase-like"/>
    <property type="match status" value="1"/>
</dbReference>
<dbReference type="PANTHER" id="PTHR11373">
    <property type="entry name" value="DEOXYNUCLEOSIDE TRIPHOSPHATE TRIPHOSPHOHYDROLASE"/>
    <property type="match status" value="1"/>
</dbReference>
<dbReference type="InterPro" id="IPR011029">
    <property type="entry name" value="DEATH-like_dom_sf"/>
</dbReference>
<dbReference type="GO" id="GO:0008832">
    <property type="term" value="F:dGTPase activity"/>
    <property type="evidence" value="ECO:0000318"/>
    <property type="project" value="GO_Central"/>
</dbReference>
<dbReference type="InParanoid" id="A0A7M7NJ48"/>
<evidence type="ECO:0000259" key="2">
    <source>
        <dbReference type="PROSITE" id="PS51831"/>
    </source>
</evidence>
<sequence>MAPYCQLIIDTPEFQRLRFIKQLGSTCYVFPSAVHTRFEHSIGVSHLASRLAESLARDNKTIEKSDIACVAIAGLCHDLGHGPFSHAFEKIVPPGKNGEKWSHEEQSVIMFEYMIAHNELRRKLKEYNIYEQEINFICEIIVGRPRGENSKLNTKFYLHQIVNNSINGVDVDKWDYVTRDALYLGMKSAFDFNRIMPFVKVYDVNRDEDKRKELCFRDKVASDLNHMFLTRRRLHYAAYQHRVSRIITIMLKDAFLAASNDLIFIGIDGKKYDLLESVQDPMAFCQVNDTILNVIMLSQGKRMEKAREIIDRIHKRQLYQCIGEYQHVDGVMHSSKGSEILEWIHNLREESPSTSSSSTSSSKSPAEEIWSQGNIEVEVSNFNYGGDDKNPLLHIPFYNKSNGSSFHLSTYKVCVILRYSFVECAGPTLDQRYAFVANRCQGDRKFEMKLEELAEDLGISNNLRKFASKLSFGYEVWNQYKSSNTRQDGLICCEGTLSMLMAWKKRTPRQSQIVELRRALVASGFTEQAEKYFN</sequence>
<dbReference type="AlphaFoldDB" id="A0A7M7NJ48"/>
<dbReference type="InterPro" id="IPR006674">
    <property type="entry name" value="HD_domain"/>
</dbReference>
<protein>
    <recommendedName>
        <fullName evidence="2">HD domain-containing protein</fullName>
    </recommendedName>
</protein>
<dbReference type="OrthoDB" id="9991235at2759"/>
<dbReference type="KEGG" id="spu:592977"/>
<dbReference type="InterPro" id="IPR050135">
    <property type="entry name" value="dGTPase-like"/>
</dbReference>
<dbReference type="PANTHER" id="PTHR11373:SF4">
    <property type="entry name" value="DEOXYNUCLEOSIDE TRIPHOSPHATE TRIPHOSPHOHYDROLASE SAMHD1"/>
    <property type="match status" value="1"/>
</dbReference>
<dbReference type="Gene3D" id="1.10.3210.10">
    <property type="entry name" value="Hypothetical protein af1432"/>
    <property type="match status" value="1"/>
</dbReference>
<dbReference type="Pfam" id="PF01966">
    <property type="entry name" value="HD"/>
    <property type="match status" value="1"/>
</dbReference>